<keyword evidence="7" id="KW-1185">Reference proteome</keyword>
<dbReference type="InterPro" id="IPR001480">
    <property type="entry name" value="Bulb-type_lectin_dom"/>
</dbReference>
<dbReference type="InterPro" id="IPR036426">
    <property type="entry name" value="Bulb-type_lectin_dom_sf"/>
</dbReference>
<evidence type="ECO:0000256" key="4">
    <source>
        <dbReference type="SAM" id="SignalP"/>
    </source>
</evidence>
<dbReference type="SUPFAM" id="SSF51110">
    <property type="entry name" value="alpha-D-mannose-specific plant lectins"/>
    <property type="match status" value="1"/>
</dbReference>
<evidence type="ECO:0000313" key="6">
    <source>
        <dbReference type="EMBL" id="PNT11647.1"/>
    </source>
</evidence>
<dbReference type="Proteomes" id="UP000006729">
    <property type="component" value="Chromosome 11"/>
</dbReference>
<feature type="chain" id="PRO_5014421113" description="Bulb-type lectin domain-containing protein" evidence="4">
    <location>
        <begin position="23"/>
        <end position="158"/>
    </location>
</feature>
<dbReference type="InParanoid" id="A0A2K1YF36"/>
<protein>
    <recommendedName>
        <fullName evidence="5">Bulb-type lectin domain-containing protein</fullName>
    </recommendedName>
</protein>
<keyword evidence="1 4" id="KW-0732">Signal</keyword>
<dbReference type="CDD" id="cd00028">
    <property type="entry name" value="B_lectin"/>
    <property type="match status" value="1"/>
</dbReference>
<reference evidence="6 7" key="1">
    <citation type="journal article" date="2006" name="Science">
        <title>The genome of black cottonwood, Populus trichocarpa (Torr. &amp; Gray).</title>
        <authorList>
            <person name="Tuskan G.A."/>
            <person name="Difazio S."/>
            <person name="Jansson S."/>
            <person name="Bohlmann J."/>
            <person name="Grigoriev I."/>
            <person name="Hellsten U."/>
            <person name="Putnam N."/>
            <person name="Ralph S."/>
            <person name="Rombauts S."/>
            <person name="Salamov A."/>
            <person name="Schein J."/>
            <person name="Sterck L."/>
            <person name="Aerts A."/>
            <person name="Bhalerao R.R."/>
            <person name="Bhalerao R.P."/>
            <person name="Blaudez D."/>
            <person name="Boerjan W."/>
            <person name="Brun A."/>
            <person name="Brunner A."/>
            <person name="Busov V."/>
            <person name="Campbell M."/>
            <person name="Carlson J."/>
            <person name="Chalot M."/>
            <person name="Chapman J."/>
            <person name="Chen G.L."/>
            <person name="Cooper D."/>
            <person name="Coutinho P.M."/>
            <person name="Couturier J."/>
            <person name="Covert S."/>
            <person name="Cronk Q."/>
            <person name="Cunningham R."/>
            <person name="Davis J."/>
            <person name="Degroeve S."/>
            <person name="Dejardin A."/>
            <person name="Depamphilis C."/>
            <person name="Detter J."/>
            <person name="Dirks B."/>
            <person name="Dubchak I."/>
            <person name="Duplessis S."/>
            <person name="Ehlting J."/>
            <person name="Ellis B."/>
            <person name="Gendler K."/>
            <person name="Goodstein D."/>
            <person name="Gribskov M."/>
            <person name="Grimwood J."/>
            <person name="Groover A."/>
            <person name="Gunter L."/>
            <person name="Hamberger B."/>
            <person name="Heinze B."/>
            <person name="Helariutta Y."/>
            <person name="Henrissat B."/>
            <person name="Holligan D."/>
            <person name="Holt R."/>
            <person name="Huang W."/>
            <person name="Islam-Faridi N."/>
            <person name="Jones S."/>
            <person name="Jones-Rhoades M."/>
            <person name="Jorgensen R."/>
            <person name="Joshi C."/>
            <person name="Kangasjarvi J."/>
            <person name="Karlsson J."/>
            <person name="Kelleher C."/>
            <person name="Kirkpatrick R."/>
            <person name="Kirst M."/>
            <person name="Kohler A."/>
            <person name="Kalluri U."/>
            <person name="Larimer F."/>
            <person name="Leebens-Mack J."/>
            <person name="Leple J.C."/>
            <person name="Locascio P."/>
            <person name="Lou Y."/>
            <person name="Lucas S."/>
            <person name="Martin F."/>
            <person name="Montanini B."/>
            <person name="Napoli C."/>
            <person name="Nelson D.R."/>
            <person name="Nelson C."/>
            <person name="Nieminen K."/>
            <person name="Nilsson O."/>
            <person name="Pereda V."/>
            <person name="Peter G."/>
            <person name="Philippe R."/>
            <person name="Pilate G."/>
            <person name="Poliakov A."/>
            <person name="Razumovskaya J."/>
            <person name="Richardson P."/>
            <person name="Rinaldi C."/>
            <person name="Ritland K."/>
            <person name="Rouze P."/>
            <person name="Ryaboy D."/>
            <person name="Schmutz J."/>
            <person name="Schrader J."/>
            <person name="Segerman B."/>
            <person name="Shin H."/>
            <person name="Siddiqui A."/>
            <person name="Sterky F."/>
            <person name="Terry A."/>
            <person name="Tsai C.J."/>
            <person name="Uberbacher E."/>
            <person name="Unneberg P."/>
            <person name="Vahala J."/>
            <person name="Wall K."/>
            <person name="Wessler S."/>
            <person name="Yang G."/>
            <person name="Yin T."/>
            <person name="Douglas C."/>
            <person name="Marra M."/>
            <person name="Sandberg G."/>
            <person name="Van de Peer Y."/>
            <person name="Rokhsar D."/>
        </authorList>
    </citation>
    <scope>NUCLEOTIDE SEQUENCE [LARGE SCALE GENOMIC DNA]</scope>
    <source>
        <strain evidence="7">cv. Nisqually</strain>
    </source>
</reference>
<evidence type="ECO:0000256" key="1">
    <source>
        <dbReference type="ARBA" id="ARBA00022729"/>
    </source>
</evidence>
<dbReference type="EMBL" id="CM009300">
    <property type="protein sequence ID" value="PNT11647.1"/>
    <property type="molecule type" value="Genomic_DNA"/>
</dbReference>
<sequence>MNPAKKSLSTLFLFLAFPLCSSIDIIAPNQSLKDGDVLVSGGQRYTLGFFSPGNSTRRYMGIWYHKVSERAVVWVENRDNPVNGTSGVLAIDNQASSMTDCLAQLLDTGNLILVQRDSKRVLWQSFDHATDTLLPDMKLWAGPENCFELVPVILEVQR</sequence>
<dbReference type="SMART" id="SM00108">
    <property type="entry name" value="B_lectin"/>
    <property type="match status" value="1"/>
</dbReference>
<keyword evidence="3" id="KW-0325">Glycoprotein</keyword>
<feature type="domain" description="Bulb-type lectin" evidence="5">
    <location>
        <begin position="23"/>
        <end position="158"/>
    </location>
</feature>
<gene>
    <name evidence="6" type="ORF">POPTR_011G035500</name>
</gene>
<accession>A0A2K1YF36</accession>
<dbReference type="STRING" id="3694.A0A2K1YF36"/>
<dbReference type="PANTHER" id="PTHR32444">
    <property type="entry name" value="BULB-TYPE LECTIN DOMAIN-CONTAINING PROTEIN"/>
    <property type="match status" value="1"/>
</dbReference>
<dbReference type="PANTHER" id="PTHR32444:SF63">
    <property type="entry name" value="G-TYPE LECTIN S-RECEPTOR-LIKE SERINE_THREONINE-PROTEIN KINASE RKS1"/>
    <property type="match status" value="1"/>
</dbReference>
<proteinExistence type="predicted"/>
<dbReference type="AlphaFoldDB" id="A0A2K1YF36"/>
<organism evidence="6 7">
    <name type="scientific">Populus trichocarpa</name>
    <name type="common">Western balsam poplar</name>
    <name type="synonym">Populus balsamifera subsp. trichocarpa</name>
    <dbReference type="NCBI Taxonomy" id="3694"/>
    <lineage>
        <taxon>Eukaryota</taxon>
        <taxon>Viridiplantae</taxon>
        <taxon>Streptophyta</taxon>
        <taxon>Embryophyta</taxon>
        <taxon>Tracheophyta</taxon>
        <taxon>Spermatophyta</taxon>
        <taxon>Magnoliopsida</taxon>
        <taxon>eudicotyledons</taxon>
        <taxon>Gunneridae</taxon>
        <taxon>Pentapetalae</taxon>
        <taxon>rosids</taxon>
        <taxon>fabids</taxon>
        <taxon>Malpighiales</taxon>
        <taxon>Salicaceae</taxon>
        <taxon>Saliceae</taxon>
        <taxon>Populus</taxon>
    </lineage>
</organism>
<evidence type="ECO:0000313" key="7">
    <source>
        <dbReference type="Proteomes" id="UP000006729"/>
    </source>
</evidence>
<dbReference type="Pfam" id="PF01453">
    <property type="entry name" value="B_lectin"/>
    <property type="match status" value="1"/>
</dbReference>
<name>A0A2K1YF36_POPTR</name>
<dbReference type="PROSITE" id="PS50927">
    <property type="entry name" value="BULB_LECTIN"/>
    <property type="match status" value="1"/>
</dbReference>
<dbReference type="Gene3D" id="2.90.10.10">
    <property type="entry name" value="Bulb-type lectin domain"/>
    <property type="match status" value="1"/>
</dbReference>
<keyword evidence="2" id="KW-1015">Disulfide bond</keyword>
<evidence type="ECO:0000256" key="2">
    <source>
        <dbReference type="ARBA" id="ARBA00023157"/>
    </source>
</evidence>
<evidence type="ECO:0000256" key="3">
    <source>
        <dbReference type="ARBA" id="ARBA00023180"/>
    </source>
</evidence>
<feature type="signal peptide" evidence="4">
    <location>
        <begin position="1"/>
        <end position="22"/>
    </location>
</feature>
<evidence type="ECO:0000259" key="5">
    <source>
        <dbReference type="PROSITE" id="PS50927"/>
    </source>
</evidence>